<evidence type="ECO:0000313" key="5">
    <source>
        <dbReference type="EMBL" id="AYO78203.1"/>
    </source>
</evidence>
<feature type="region of interest" description="Disordered" evidence="3">
    <location>
        <begin position="1035"/>
        <end position="1065"/>
    </location>
</feature>
<reference evidence="5 6" key="1">
    <citation type="submission" date="2018-10" db="EMBL/GenBank/DDBJ databases">
        <title>Characterization and genome analysis of a novel bacterium Sphingobium yanoikuyae SJTF8 capable of degrading PAHs.</title>
        <authorList>
            <person name="Yin C."/>
            <person name="Xiong W."/>
            <person name="Liang R."/>
        </authorList>
    </citation>
    <scope>NUCLEOTIDE SEQUENCE [LARGE SCALE GENOMIC DNA]</scope>
    <source>
        <strain evidence="5 6">SJTF8</strain>
    </source>
</reference>
<dbReference type="AlphaFoldDB" id="A0A3G2UT77"/>
<organism evidence="5 6">
    <name type="scientific">Sphingobium yanoikuyae</name>
    <name type="common">Sphingomonas yanoikuyae</name>
    <dbReference type="NCBI Taxonomy" id="13690"/>
    <lineage>
        <taxon>Bacteria</taxon>
        <taxon>Pseudomonadati</taxon>
        <taxon>Pseudomonadota</taxon>
        <taxon>Alphaproteobacteria</taxon>
        <taxon>Sphingomonadales</taxon>
        <taxon>Sphingomonadaceae</taxon>
        <taxon>Sphingobium</taxon>
    </lineage>
</organism>
<dbReference type="Proteomes" id="UP000280708">
    <property type="component" value="Chromosome"/>
</dbReference>
<accession>A0A3G2UT77</accession>
<gene>
    <name evidence="5" type="ORF">EBF16_15715</name>
</gene>
<name>A0A3G2UT77_SPHYA</name>
<dbReference type="EMBL" id="CP033230">
    <property type="protein sequence ID" value="AYO78203.1"/>
    <property type="molecule type" value="Genomic_DNA"/>
</dbReference>
<evidence type="ECO:0000256" key="2">
    <source>
        <dbReference type="ARBA" id="ARBA00022971"/>
    </source>
</evidence>
<feature type="compositionally biased region" description="Polar residues" evidence="3">
    <location>
        <begin position="1041"/>
        <end position="1059"/>
    </location>
</feature>
<keyword evidence="2" id="KW-0184">Conjugation</keyword>
<evidence type="ECO:0000259" key="4">
    <source>
        <dbReference type="Pfam" id="PF03389"/>
    </source>
</evidence>
<evidence type="ECO:0000313" key="6">
    <source>
        <dbReference type="Proteomes" id="UP000280708"/>
    </source>
</evidence>
<dbReference type="Gene3D" id="3.30.930.30">
    <property type="match status" value="1"/>
</dbReference>
<dbReference type="InterPro" id="IPR005053">
    <property type="entry name" value="MobA_MobL"/>
</dbReference>
<feature type="domain" description="MobA/MobL protein" evidence="4">
    <location>
        <begin position="271"/>
        <end position="437"/>
    </location>
</feature>
<feature type="region of interest" description="Disordered" evidence="3">
    <location>
        <begin position="819"/>
        <end position="853"/>
    </location>
</feature>
<sequence length="1083" mass="119389">MVIAANIHSITDKVRRLIAINEREELVGSIRFGNFRRPIEHEKGKSGKGPFGQPIDFFMPVALSGRATMASGGSSFHCKFESVGRGGEVAGRSRKKSAASGPDKRKDAAGFEIYVAEQSVALEAPAISPDQFERYAALAPSETQDELEHSRVARVISNISSDPVVRGGFWKAVEQNERRASAPHVAFFPDRAAPAFWEGAKKVLADVEGVQAPLSKIIALQTTGPARSERLRDRKPVRVECDDGLAASVLARLSAIDGWDAHRPPVTIPRTRNGRVQNRWVFEVPVEIAAAPEALDRVLRGLAATFDGMATMYTLVLHDPDADNDRRNSHVHVISHDRACNFIEAAAKWDIELCAAERKKYDVKLAKKRRPEMESDGAYWEAGARDIAQMRAHFADLCNAELEKLKVKRRLDPRSFAEAGIQRKPQMHLGPAAARLSKFGVATEAETENMYRSLHAELSEIEDRERTRFADRLTLAQQMADVLAKVDKKTDWYRHFDQSWDRLRDLLYAVKGAEAALETLKLFELLAKSRAELVQRNCDRMLAGIRSGKAKASIVRDQAKIERRRNEAVAHLQHVATTLAPYESDRRTADRDVRKMAEEIEGILAEFRIELEKLSGRQQAGDRLESTPSVRPITLRWAALRERILRDKPVIIRTAEGFDVPTLDAASRALLRSQPLEKRAPAFLKSQLKIQDAEVGRLSAAIAAHGIEGLVGFPTAAALLQRYKGRPDVAALIAAQPAREAVVSDVGALSPISPVVTVPETAHQVAKEIVSSTASIQEAGGALPHAKHVSLAEAADGSVSAGQTPRAKGVFAQAREIAASRSQPRKDLVRGVGPRDRSTMMDCPRENAERANPQAALGGETENGIAFDHGRLGEETAGQLIGQPLPVLQPKPKPDPARDAAVESLRTALLSDSAMRVVQENGRLKISPQESGWDRTVEVFSNHPAIDAAMRERAASPWLDVSEAKRVEVAQRAIAELKLGKSRTVWRSEQGWDVKLPDQTLADTLSSWSTYKPISDLLALADMYWSNREREAFVKPPPIQPQAQKTVKISDQQRSTTLPASERDAEFERLQALANSLRGQRSR</sequence>
<evidence type="ECO:0000256" key="1">
    <source>
        <dbReference type="ARBA" id="ARBA00010873"/>
    </source>
</evidence>
<evidence type="ECO:0000256" key="3">
    <source>
        <dbReference type="SAM" id="MobiDB-lite"/>
    </source>
</evidence>
<comment type="similarity">
    <text evidence="1">Belongs to the MobA/MobL family.</text>
</comment>
<dbReference type="Pfam" id="PF03389">
    <property type="entry name" value="MobA_MobL"/>
    <property type="match status" value="1"/>
</dbReference>
<protein>
    <recommendedName>
        <fullName evidence="4">MobA/MobL protein domain-containing protein</fullName>
    </recommendedName>
</protein>
<dbReference type="RefSeq" id="WP_122129790.1">
    <property type="nucleotide sequence ID" value="NZ_CP033230.1"/>
</dbReference>
<feature type="compositionally biased region" description="Basic and acidic residues" evidence="3">
    <location>
        <begin position="824"/>
        <end position="849"/>
    </location>
</feature>
<proteinExistence type="inferred from homology"/>